<dbReference type="GO" id="GO:0004519">
    <property type="term" value="F:endonuclease activity"/>
    <property type="evidence" value="ECO:0007669"/>
    <property type="project" value="UniProtKB-KW"/>
</dbReference>
<dbReference type="InterPro" id="IPR003154">
    <property type="entry name" value="S1/P1nuclease"/>
</dbReference>
<gene>
    <name evidence="7" type="ordered locus">XOO1197</name>
</gene>
<dbReference type="PANTHER" id="PTHR33146">
    <property type="entry name" value="ENDONUCLEASE 4"/>
    <property type="match status" value="1"/>
</dbReference>
<evidence type="ECO:0000313" key="7">
    <source>
        <dbReference type="EMBL" id="AAW74451.1"/>
    </source>
</evidence>
<reference evidence="7 8" key="1">
    <citation type="journal article" date="2005" name="Nucleic Acids Res.">
        <title>The genome sequence of Xanthomonas oryzae pathovar oryzae KACC10331, the bacterial blight pathogen of rice.</title>
        <authorList>
            <person name="Lee B.M."/>
            <person name="Park Y.J."/>
            <person name="Park D.S."/>
            <person name="Kang H.W."/>
            <person name="Kim J.G."/>
            <person name="Song E.S."/>
            <person name="Park I.C."/>
            <person name="Yoon U.H."/>
            <person name="Hahn J.H."/>
            <person name="Koo B.S."/>
            <person name="Lee G.B."/>
            <person name="Kim H."/>
            <person name="Park H.S."/>
            <person name="Yoon K.O."/>
            <person name="Kim J.H."/>
            <person name="Jung C.H."/>
            <person name="Koh N.H."/>
            <person name="Seo J.S."/>
            <person name="Go S.J."/>
        </authorList>
    </citation>
    <scope>NUCLEOTIDE SEQUENCE [LARGE SCALE GENOMIC DNA]</scope>
    <source>
        <strain evidence="8">KACC10331 / KXO85</strain>
    </source>
</reference>
<sequence>MHHAYIAFLRAASTPARRTARQVSFASLRRAGAMLRRGCRISGTAIKPSRADAYNRGMKTFPLPAFVIATAMAAALQPTTALAWGPQGHRLVARIAETELSPQARAQVAQLLAGERDPTLHGVATWADELREHDPDLGKRSGPWHYVNLGEHDCAYSPPRDCPDGNCVIAALDQQTALLADRTQPLDVRRQALKFVVHFVGDIHQPMHAGYAHDKGGNDFQLQIDGKGSNLHSLWDSGMLNDSHLSDDAYLQRLLALPTAATMSAVLPPPAAAWAQASCKIAITPDVYPSAHVLPSTYIATYRPIAETQLRIAGDRLAAILNATLASP</sequence>
<protein>
    <submittedName>
        <fullName evidence="7">Endonuclease</fullName>
    </submittedName>
</protein>
<dbReference type="Pfam" id="PF02265">
    <property type="entry name" value="S1-P1_nuclease"/>
    <property type="match status" value="1"/>
</dbReference>
<evidence type="ECO:0000256" key="3">
    <source>
        <dbReference type="ARBA" id="ARBA00022759"/>
    </source>
</evidence>
<keyword evidence="2" id="KW-0479">Metal-binding</keyword>
<dbReference type="KEGG" id="xoo:XOO1197"/>
<dbReference type="Proteomes" id="UP000006735">
    <property type="component" value="Chromosome"/>
</dbReference>
<evidence type="ECO:0000256" key="4">
    <source>
        <dbReference type="ARBA" id="ARBA00022801"/>
    </source>
</evidence>
<evidence type="ECO:0000256" key="5">
    <source>
        <dbReference type="ARBA" id="ARBA00023157"/>
    </source>
</evidence>
<dbReference type="EMBL" id="AE013598">
    <property type="protein sequence ID" value="AAW74451.1"/>
    <property type="molecule type" value="Genomic_DNA"/>
</dbReference>
<dbReference type="AlphaFoldDB" id="Q5H3M0"/>
<evidence type="ECO:0000256" key="6">
    <source>
        <dbReference type="ARBA" id="ARBA00023180"/>
    </source>
</evidence>
<dbReference type="PANTHER" id="PTHR33146:SF26">
    <property type="entry name" value="ENDONUCLEASE 4"/>
    <property type="match status" value="1"/>
</dbReference>
<dbReference type="STRING" id="291331.XOO1197"/>
<dbReference type="GO" id="GO:0046872">
    <property type="term" value="F:metal ion binding"/>
    <property type="evidence" value="ECO:0007669"/>
    <property type="project" value="UniProtKB-KW"/>
</dbReference>
<evidence type="ECO:0000256" key="1">
    <source>
        <dbReference type="ARBA" id="ARBA00022722"/>
    </source>
</evidence>
<evidence type="ECO:0000313" key="8">
    <source>
        <dbReference type="Proteomes" id="UP000006735"/>
    </source>
</evidence>
<keyword evidence="6" id="KW-0325">Glycoprotein</keyword>
<keyword evidence="3 7" id="KW-0255">Endonuclease</keyword>
<proteinExistence type="predicted"/>
<keyword evidence="8" id="KW-1185">Reference proteome</keyword>
<dbReference type="SUPFAM" id="SSF48537">
    <property type="entry name" value="Phospholipase C/P1 nuclease"/>
    <property type="match status" value="1"/>
</dbReference>
<keyword evidence="4" id="KW-0378">Hydrolase</keyword>
<dbReference type="Gene3D" id="1.10.575.10">
    <property type="entry name" value="P1 Nuclease"/>
    <property type="match status" value="1"/>
</dbReference>
<accession>Q5H3M0</accession>
<dbReference type="GO" id="GO:0003676">
    <property type="term" value="F:nucleic acid binding"/>
    <property type="evidence" value="ECO:0007669"/>
    <property type="project" value="InterPro"/>
</dbReference>
<dbReference type="GO" id="GO:0006308">
    <property type="term" value="P:DNA catabolic process"/>
    <property type="evidence" value="ECO:0007669"/>
    <property type="project" value="InterPro"/>
</dbReference>
<name>Q5H3M0_XANOR</name>
<dbReference type="InterPro" id="IPR008947">
    <property type="entry name" value="PLipase_C/P1_nuclease_dom_sf"/>
</dbReference>
<dbReference type="GO" id="GO:0016788">
    <property type="term" value="F:hydrolase activity, acting on ester bonds"/>
    <property type="evidence" value="ECO:0007669"/>
    <property type="project" value="InterPro"/>
</dbReference>
<evidence type="ECO:0000256" key="2">
    <source>
        <dbReference type="ARBA" id="ARBA00022723"/>
    </source>
</evidence>
<dbReference type="HOGENOM" id="CLU_044365_1_0_6"/>
<organism evidence="7 8">
    <name type="scientific">Xanthomonas oryzae pv. oryzae (strain KACC10331 / KXO85)</name>
    <dbReference type="NCBI Taxonomy" id="291331"/>
    <lineage>
        <taxon>Bacteria</taxon>
        <taxon>Pseudomonadati</taxon>
        <taxon>Pseudomonadota</taxon>
        <taxon>Gammaproteobacteria</taxon>
        <taxon>Lysobacterales</taxon>
        <taxon>Lysobacteraceae</taxon>
        <taxon>Xanthomonas</taxon>
    </lineage>
</organism>
<keyword evidence="1" id="KW-0540">Nuclease</keyword>
<dbReference type="CDD" id="cd11010">
    <property type="entry name" value="S1-P1_nuclease"/>
    <property type="match status" value="1"/>
</dbReference>
<keyword evidence="5" id="KW-1015">Disulfide bond</keyword>